<dbReference type="PIRSF" id="PIRSF000102">
    <property type="entry name" value="Lac_mal_DH"/>
    <property type="match status" value="1"/>
</dbReference>
<dbReference type="InterPro" id="IPR011275">
    <property type="entry name" value="Malate_DH_type3"/>
</dbReference>
<sequence length="321" mass="34117">MARKKIALVGAGQIGGTLALLAGLKELGDIVLFDIVEGVPQGKSLDIAEASPVEGFDAKMVGANDFAGLKGADVVIVTAGVPRKPGMSRDDLIGINLKVMETVGAGIRDNCPDAFVICITNPLDAMVWALQKTSGLPTNKVVGMAGVLDSARFRHFLAEEFDVSVEDVTAFVLGGHGDDMVPLTRYSTVAGIPLPDLIKMGWTTHEKLDAIVERTRKGGGEIVNLLKTGSAFYAPASSAIAMAESYLKDKKRVLPCAAYLDGEYDIKDMYVGVPVVIGEKGVERVLEIEMSKDEREMFAKSVASVKTLIEACKTVNPAFAK</sequence>
<dbReference type="EMBL" id="QYBC01000012">
    <property type="protein sequence ID" value="RYB03936.1"/>
    <property type="molecule type" value="Genomic_DNA"/>
</dbReference>
<proteinExistence type="inferred from homology"/>
<comment type="similarity">
    <text evidence="5">Belongs to the LDH/MDH superfamily. MDH type 3 family.</text>
</comment>
<protein>
    <recommendedName>
        <fullName evidence="5">Malate dehydrogenase</fullName>
        <ecNumber evidence="5">1.1.1.37</ecNumber>
    </recommendedName>
</protein>
<feature type="binding site" evidence="5 8">
    <location>
        <position position="96"/>
    </location>
    <ligand>
        <name>NAD(+)</name>
        <dbReference type="ChEBI" id="CHEBI:57540"/>
    </ligand>
</feature>
<evidence type="ECO:0000313" key="12">
    <source>
        <dbReference type="Proteomes" id="UP000289411"/>
    </source>
</evidence>
<keyword evidence="12" id="KW-1185">Reference proteome</keyword>
<feature type="binding site" evidence="5 8">
    <location>
        <position position="34"/>
    </location>
    <ligand>
        <name>NAD(+)</name>
        <dbReference type="ChEBI" id="CHEBI:57540"/>
    </ligand>
</feature>
<evidence type="ECO:0000256" key="2">
    <source>
        <dbReference type="ARBA" id="ARBA00022532"/>
    </source>
</evidence>
<dbReference type="AlphaFoldDB" id="A0A4Q2REQ4"/>
<dbReference type="InterPro" id="IPR001236">
    <property type="entry name" value="Lactate/malate_DH_N"/>
</dbReference>
<dbReference type="PANTHER" id="PTHR43128:SF16">
    <property type="entry name" value="L-LACTATE DEHYDROGENASE"/>
    <property type="match status" value="1"/>
</dbReference>
<evidence type="ECO:0000256" key="6">
    <source>
        <dbReference type="PIRSR" id="PIRSR000102-1"/>
    </source>
</evidence>
<keyword evidence="2 5" id="KW-0816">Tricarboxylic acid cycle</keyword>
<dbReference type="RefSeq" id="WP_129220055.1">
    <property type="nucleotide sequence ID" value="NZ_QYBC01000012.1"/>
</dbReference>
<dbReference type="EC" id="1.1.1.37" evidence="5"/>
<evidence type="ECO:0000256" key="7">
    <source>
        <dbReference type="PIRSR" id="PIRSR000102-2"/>
    </source>
</evidence>
<dbReference type="GO" id="GO:0006089">
    <property type="term" value="P:lactate metabolic process"/>
    <property type="evidence" value="ECO:0007669"/>
    <property type="project" value="TreeGrafter"/>
</dbReference>
<keyword evidence="4 5" id="KW-0520">NAD</keyword>
<feature type="binding site" evidence="5 7">
    <location>
        <position position="89"/>
    </location>
    <ligand>
        <name>substrate</name>
    </ligand>
</feature>
<dbReference type="GO" id="GO:0004459">
    <property type="term" value="F:L-lactate dehydrogenase (NAD+) activity"/>
    <property type="evidence" value="ECO:0007669"/>
    <property type="project" value="TreeGrafter"/>
</dbReference>
<dbReference type="InterPro" id="IPR001557">
    <property type="entry name" value="L-lactate/malate_DH"/>
</dbReference>
<evidence type="ECO:0000256" key="5">
    <source>
        <dbReference type="HAMAP-Rule" id="MF_00487"/>
    </source>
</evidence>
<dbReference type="CDD" id="cd01339">
    <property type="entry name" value="LDH-like_MDH"/>
    <property type="match status" value="1"/>
</dbReference>
<feature type="domain" description="Lactate/malate dehydrogenase N-terminal" evidence="9">
    <location>
        <begin position="5"/>
        <end position="143"/>
    </location>
</feature>
<feature type="binding site" evidence="5 8">
    <location>
        <begin position="119"/>
        <end position="121"/>
    </location>
    <ligand>
        <name>NAD(+)</name>
        <dbReference type="ChEBI" id="CHEBI:57540"/>
    </ligand>
</feature>
<dbReference type="Pfam" id="PF00056">
    <property type="entry name" value="Ldh_1_N"/>
    <property type="match status" value="1"/>
</dbReference>
<dbReference type="PANTHER" id="PTHR43128">
    <property type="entry name" value="L-2-HYDROXYCARBOXYLATE DEHYDROGENASE (NAD(P)(+))"/>
    <property type="match status" value="1"/>
</dbReference>
<dbReference type="Pfam" id="PF02866">
    <property type="entry name" value="Ldh_1_C"/>
    <property type="match status" value="1"/>
</dbReference>
<dbReference type="GO" id="GO:0006099">
    <property type="term" value="P:tricarboxylic acid cycle"/>
    <property type="evidence" value="ECO:0007669"/>
    <property type="project" value="UniProtKB-UniRule"/>
</dbReference>
<dbReference type="InterPro" id="IPR015955">
    <property type="entry name" value="Lactate_DH/Glyco_Ohase_4_C"/>
</dbReference>
<feature type="binding site" evidence="5 7">
    <location>
        <position position="152"/>
    </location>
    <ligand>
        <name>substrate</name>
    </ligand>
</feature>
<comment type="caution">
    <text evidence="11">The sequence shown here is derived from an EMBL/GenBank/DDBJ whole genome shotgun (WGS) entry which is preliminary data.</text>
</comment>
<feature type="domain" description="Lactate/malate dehydrogenase C-terminal" evidence="10">
    <location>
        <begin position="148"/>
        <end position="312"/>
    </location>
</feature>
<dbReference type="SUPFAM" id="SSF56327">
    <property type="entry name" value="LDH C-terminal domain-like"/>
    <property type="match status" value="1"/>
</dbReference>
<comment type="function">
    <text evidence="1 5">Catalyzes the reversible oxidation of malate to oxaloacetate.</text>
</comment>
<evidence type="ECO:0000313" key="11">
    <source>
        <dbReference type="EMBL" id="RYB03936.1"/>
    </source>
</evidence>
<dbReference type="SUPFAM" id="SSF51735">
    <property type="entry name" value="NAD(P)-binding Rossmann-fold domains"/>
    <property type="match status" value="1"/>
</dbReference>
<feature type="active site" description="Proton acceptor" evidence="5 6">
    <location>
        <position position="176"/>
    </location>
</feature>
<feature type="binding site" evidence="5 8">
    <location>
        <begin position="10"/>
        <end position="15"/>
    </location>
    <ligand>
        <name>NAD(+)</name>
        <dbReference type="ChEBI" id="CHEBI:57540"/>
    </ligand>
</feature>
<dbReference type="FunFam" id="3.90.110.10:FF:000004">
    <property type="entry name" value="Malate dehydrogenase"/>
    <property type="match status" value="1"/>
</dbReference>
<evidence type="ECO:0000256" key="3">
    <source>
        <dbReference type="ARBA" id="ARBA00023002"/>
    </source>
</evidence>
<dbReference type="FunFam" id="3.40.50.720:FF:000018">
    <property type="entry name" value="Malate dehydrogenase"/>
    <property type="match status" value="1"/>
</dbReference>
<dbReference type="Gene3D" id="3.40.50.720">
    <property type="entry name" value="NAD(P)-binding Rossmann-like Domain"/>
    <property type="match status" value="1"/>
</dbReference>
<dbReference type="InterPro" id="IPR036291">
    <property type="entry name" value="NAD(P)-bd_dom_sf"/>
</dbReference>
<dbReference type="Proteomes" id="UP000289411">
    <property type="component" value="Unassembled WGS sequence"/>
</dbReference>
<reference evidence="11 12" key="1">
    <citation type="submission" date="2018-09" db="EMBL/GenBank/DDBJ databases">
        <authorList>
            <person name="Grouzdev D.S."/>
            <person name="Krutkina M.S."/>
        </authorList>
    </citation>
    <scope>NUCLEOTIDE SEQUENCE [LARGE SCALE GENOMIC DNA]</scope>
    <source>
        <strain evidence="11 12">RmlP001</strain>
    </source>
</reference>
<dbReference type="HAMAP" id="MF_00487">
    <property type="entry name" value="Malate_dehydrog_3"/>
    <property type="match status" value="1"/>
</dbReference>
<accession>A0A4Q2REQ4</accession>
<feature type="binding site" evidence="5 7">
    <location>
        <position position="83"/>
    </location>
    <ligand>
        <name>substrate</name>
    </ligand>
</feature>
<name>A0A4Q2REQ4_9HYPH</name>
<dbReference type="GO" id="GO:0030060">
    <property type="term" value="F:L-malate dehydrogenase (NAD+) activity"/>
    <property type="evidence" value="ECO:0007669"/>
    <property type="project" value="UniProtKB-UniRule"/>
</dbReference>
<gene>
    <name evidence="5 11" type="primary">mdh</name>
    <name evidence="11" type="ORF">D3272_15200</name>
</gene>
<feature type="binding site" evidence="5 7">
    <location>
        <position position="121"/>
    </location>
    <ligand>
        <name>substrate</name>
    </ligand>
</feature>
<reference evidence="11 12" key="2">
    <citation type="submission" date="2019-02" db="EMBL/GenBank/DDBJ databases">
        <title>'Lichenibacterium ramalinii' gen. nov. sp. nov., 'Lichenibacterium minor' gen. nov. sp. nov.</title>
        <authorList>
            <person name="Pankratov T."/>
        </authorList>
    </citation>
    <scope>NUCLEOTIDE SEQUENCE [LARGE SCALE GENOMIC DNA]</scope>
    <source>
        <strain evidence="11 12">RmlP001</strain>
    </source>
</reference>
<dbReference type="NCBIfam" id="TIGR01763">
    <property type="entry name" value="MalateDH_bact"/>
    <property type="match status" value="1"/>
</dbReference>
<evidence type="ECO:0000256" key="4">
    <source>
        <dbReference type="ARBA" id="ARBA00023027"/>
    </source>
</evidence>
<dbReference type="InterPro" id="IPR022383">
    <property type="entry name" value="Lactate/malate_DH_C"/>
</dbReference>
<keyword evidence="3 5" id="KW-0560">Oxidoreductase</keyword>
<dbReference type="Gene3D" id="3.90.110.10">
    <property type="entry name" value="Lactate dehydrogenase/glycoside hydrolase, family 4, C-terminal"/>
    <property type="match status" value="1"/>
</dbReference>
<evidence type="ECO:0000259" key="10">
    <source>
        <dbReference type="Pfam" id="PF02866"/>
    </source>
</evidence>
<evidence type="ECO:0000256" key="8">
    <source>
        <dbReference type="PIRSR" id="PIRSR000102-3"/>
    </source>
</evidence>
<organism evidence="11 12">
    <name type="scientific">Lichenibacterium ramalinae</name>
    <dbReference type="NCBI Taxonomy" id="2316527"/>
    <lineage>
        <taxon>Bacteria</taxon>
        <taxon>Pseudomonadati</taxon>
        <taxon>Pseudomonadota</taxon>
        <taxon>Alphaproteobacteria</taxon>
        <taxon>Hyphomicrobiales</taxon>
        <taxon>Lichenihabitantaceae</taxon>
        <taxon>Lichenibacterium</taxon>
    </lineage>
</organism>
<evidence type="ECO:0000259" key="9">
    <source>
        <dbReference type="Pfam" id="PF00056"/>
    </source>
</evidence>
<comment type="catalytic activity">
    <reaction evidence="5">
        <text>(S)-malate + NAD(+) = oxaloacetate + NADH + H(+)</text>
        <dbReference type="Rhea" id="RHEA:21432"/>
        <dbReference type="ChEBI" id="CHEBI:15378"/>
        <dbReference type="ChEBI" id="CHEBI:15589"/>
        <dbReference type="ChEBI" id="CHEBI:16452"/>
        <dbReference type="ChEBI" id="CHEBI:57540"/>
        <dbReference type="ChEBI" id="CHEBI:57945"/>
        <dbReference type="EC" id="1.1.1.37"/>
    </reaction>
</comment>
<dbReference type="NCBIfam" id="NF004863">
    <property type="entry name" value="PRK06223.1"/>
    <property type="match status" value="1"/>
</dbReference>
<evidence type="ECO:0000256" key="1">
    <source>
        <dbReference type="ARBA" id="ARBA00003966"/>
    </source>
</evidence>
<dbReference type="OrthoDB" id="9802969at2"/>
<dbReference type="PRINTS" id="PR00086">
    <property type="entry name" value="LLDHDRGNASE"/>
</dbReference>